<name>U1PNL9_9EURY</name>
<dbReference type="EMBL" id="KE356561">
    <property type="protein sequence ID" value="ERG93841.1"/>
    <property type="molecule type" value="Genomic_DNA"/>
</dbReference>
<dbReference type="Proteomes" id="UP000030710">
    <property type="component" value="Unassembled WGS sequence"/>
</dbReference>
<evidence type="ECO:0000313" key="2">
    <source>
        <dbReference type="Proteomes" id="UP000030710"/>
    </source>
</evidence>
<proteinExistence type="predicted"/>
<organism evidence="1 2">
    <name type="scientific">Haloquadratum walsbyi J07HQW2</name>
    <dbReference type="NCBI Taxonomy" id="1238425"/>
    <lineage>
        <taxon>Archaea</taxon>
        <taxon>Methanobacteriati</taxon>
        <taxon>Methanobacteriota</taxon>
        <taxon>Stenosarchaea group</taxon>
        <taxon>Halobacteria</taxon>
        <taxon>Halobacteriales</taxon>
        <taxon>Haloferacaceae</taxon>
        <taxon>Haloquadratum</taxon>
    </lineage>
</organism>
<accession>U1PNL9</accession>
<dbReference type="HOGENOM" id="CLU_2730296_0_0_2"/>
<protein>
    <submittedName>
        <fullName evidence="1">Uncharacterized protein</fullName>
    </submittedName>
</protein>
<evidence type="ECO:0000313" key="1">
    <source>
        <dbReference type="EMBL" id="ERG93841.1"/>
    </source>
</evidence>
<gene>
    <name evidence="1" type="ORF">J07HQW2_00275</name>
</gene>
<dbReference type="AlphaFoldDB" id="U1PNL9"/>
<reference evidence="1 2" key="1">
    <citation type="journal article" date="2013" name="PLoS ONE">
        <title>Assembly-driven community genomics of a hypersaline microbial ecosystem.</title>
        <authorList>
            <person name="Podell S."/>
            <person name="Ugalde J.A."/>
            <person name="Narasingarao P."/>
            <person name="Banfield J.F."/>
            <person name="Heidelberg K.B."/>
            <person name="Allen E.E."/>
        </authorList>
    </citation>
    <scope>NUCLEOTIDE SEQUENCE [LARGE SCALE GENOMIC DNA]</scope>
    <source>
        <strain evidence="2">J07HQW2</strain>
    </source>
</reference>
<sequence>MGVCEHPIVGVQLLSGEDHMSKATLPGSHHSQVFARDSLAEAPWIRIDWTHIKDREDRNADHFRFCVLDRK</sequence>